<dbReference type="PATRIC" id="fig|1144316.3.peg.1809"/>
<organism evidence="2 3">
    <name type="scientific">Chryseobacterium populi</name>
    <dbReference type="NCBI Taxonomy" id="1144316"/>
    <lineage>
        <taxon>Bacteria</taxon>
        <taxon>Pseudomonadati</taxon>
        <taxon>Bacteroidota</taxon>
        <taxon>Flavobacteriia</taxon>
        <taxon>Flavobacteriales</taxon>
        <taxon>Weeksellaceae</taxon>
        <taxon>Chryseobacterium group</taxon>
        <taxon>Chryseobacterium</taxon>
    </lineage>
</organism>
<name>J3CJC9_9FLAO</name>
<evidence type="ECO:0000256" key="1">
    <source>
        <dbReference type="SAM" id="Phobius"/>
    </source>
</evidence>
<keyword evidence="1" id="KW-0812">Transmembrane</keyword>
<keyword evidence="3" id="KW-1185">Reference proteome</keyword>
<evidence type="ECO:0000313" key="2">
    <source>
        <dbReference type="EMBL" id="EJL72656.1"/>
    </source>
</evidence>
<evidence type="ECO:0000313" key="3">
    <source>
        <dbReference type="Proteomes" id="UP000007509"/>
    </source>
</evidence>
<comment type="caution">
    <text evidence="2">The sequence shown here is derived from an EMBL/GenBank/DDBJ whole genome shotgun (WGS) entry which is preliminary data.</text>
</comment>
<dbReference type="AlphaFoldDB" id="J3CJC9"/>
<dbReference type="Proteomes" id="UP000007509">
    <property type="component" value="Unassembled WGS sequence"/>
</dbReference>
<dbReference type="EMBL" id="AKJY01000030">
    <property type="protein sequence ID" value="EJL72656.1"/>
    <property type="molecule type" value="Genomic_DNA"/>
</dbReference>
<gene>
    <name evidence="2" type="ORF">PMI13_01803</name>
</gene>
<protein>
    <submittedName>
        <fullName evidence="2">Uncharacterized protein</fullName>
    </submittedName>
</protein>
<feature type="transmembrane region" description="Helical" evidence="1">
    <location>
        <begin position="96"/>
        <end position="114"/>
    </location>
</feature>
<reference evidence="2 3" key="1">
    <citation type="journal article" date="2012" name="J. Bacteriol.">
        <title>Twenty-one genome sequences from Pseudomonas species and 19 genome sequences from diverse bacteria isolated from the rhizosphere and endosphere of Populus deltoides.</title>
        <authorList>
            <person name="Brown S.D."/>
            <person name="Utturkar S.M."/>
            <person name="Klingeman D.M."/>
            <person name="Johnson C.M."/>
            <person name="Martin S.L."/>
            <person name="Land M.L."/>
            <person name="Lu T.Y."/>
            <person name="Schadt C.W."/>
            <person name="Doktycz M.J."/>
            <person name="Pelletier D.A."/>
        </authorList>
    </citation>
    <scope>NUCLEOTIDE SEQUENCE [LARGE SCALE GENOMIC DNA]</scope>
    <source>
        <strain evidence="2 3">CF314</strain>
    </source>
</reference>
<keyword evidence="1" id="KW-1133">Transmembrane helix</keyword>
<proteinExistence type="predicted"/>
<dbReference type="OrthoDB" id="1263004at2"/>
<keyword evidence="1" id="KW-0472">Membrane</keyword>
<dbReference type="RefSeq" id="WP_007842821.1">
    <property type="nucleotide sequence ID" value="NZ_AKJY01000030.1"/>
</dbReference>
<accession>J3CJC9</accession>
<feature type="transmembrane region" description="Helical" evidence="1">
    <location>
        <begin position="12"/>
        <end position="34"/>
    </location>
</feature>
<feature type="transmembrane region" description="Helical" evidence="1">
    <location>
        <begin position="40"/>
        <end position="60"/>
    </location>
</feature>
<feature type="transmembrane region" description="Helical" evidence="1">
    <location>
        <begin position="67"/>
        <end position="90"/>
    </location>
</feature>
<sequence>MEKKIFEKKVVYYLAVTISFIFCLVSIFSTLSLFNDFSLLKLLFVSLGIIINLFAFINLIEKYNKAILFLNLSLCFYMIFSGGVTLMNILTYGLSFNYNSFKFLVLFIITLIVVNKYKIKKNKAEYEIENIGQNEE</sequence>